<dbReference type="InterPro" id="IPR022764">
    <property type="entry name" value="Peptidase_S54_rhomboid_dom"/>
</dbReference>
<comment type="similarity">
    <text evidence="2">Belongs to the peptidase S54 family.</text>
</comment>
<comment type="subcellular location">
    <subcellularLocation>
        <location evidence="1">Membrane</location>
        <topology evidence="1">Multi-pass membrane protein</topology>
    </subcellularLocation>
</comment>
<keyword evidence="5 7" id="KW-1133">Transmembrane helix</keyword>
<dbReference type="AlphaFoldDB" id="A0A9W7A576"/>
<dbReference type="InterPro" id="IPR050925">
    <property type="entry name" value="Rhomboid_protease_S54"/>
</dbReference>
<dbReference type="GO" id="GO:0004252">
    <property type="term" value="F:serine-type endopeptidase activity"/>
    <property type="evidence" value="ECO:0007669"/>
    <property type="project" value="InterPro"/>
</dbReference>
<evidence type="ECO:0000256" key="1">
    <source>
        <dbReference type="ARBA" id="ARBA00004141"/>
    </source>
</evidence>
<accession>A0A9W7A576</accession>
<dbReference type="OrthoDB" id="200207at2759"/>
<keyword evidence="3 7" id="KW-0812">Transmembrane</keyword>
<evidence type="ECO:0000256" key="3">
    <source>
        <dbReference type="ARBA" id="ARBA00022692"/>
    </source>
</evidence>
<dbReference type="InterPro" id="IPR035952">
    <property type="entry name" value="Rhomboid-like_sf"/>
</dbReference>
<evidence type="ECO:0000313" key="10">
    <source>
        <dbReference type="Proteomes" id="UP001165085"/>
    </source>
</evidence>
<name>A0A9W7A576_9STRA</name>
<dbReference type="Gene3D" id="1.20.1540.10">
    <property type="entry name" value="Rhomboid-like"/>
    <property type="match status" value="1"/>
</dbReference>
<dbReference type="PANTHER" id="PTHR43731">
    <property type="entry name" value="RHOMBOID PROTEASE"/>
    <property type="match status" value="1"/>
</dbReference>
<keyword evidence="10" id="KW-1185">Reference proteome</keyword>
<gene>
    <name evidence="9" type="ORF">TrST_g5486</name>
</gene>
<feature type="domain" description="Peptidase S54 rhomboid" evidence="8">
    <location>
        <begin position="180"/>
        <end position="352"/>
    </location>
</feature>
<keyword evidence="6 7" id="KW-0472">Membrane</keyword>
<dbReference type="SUPFAM" id="SSF144091">
    <property type="entry name" value="Rhomboid-like"/>
    <property type="match status" value="1"/>
</dbReference>
<evidence type="ECO:0000256" key="2">
    <source>
        <dbReference type="ARBA" id="ARBA00009045"/>
    </source>
</evidence>
<evidence type="ECO:0000256" key="6">
    <source>
        <dbReference type="ARBA" id="ARBA00023136"/>
    </source>
</evidence>
<comment type="caution">
    <text evidence="9">The sequence shown here is derived from an EMBL/GenBank/DDBJ whole genome shotgun (WGS) entry which is preliminary data.</text>
</comment>
<evidence type="ECO:0000313" key="9">
    <source>
        <dbReference type="EMBL" id="GMH62169.1"/>
    </source>
</evidence>
<dbReference type="PANTHER" id="PTHR43731:SF14">
    <property type="entry name" value="PRESENILIN-ASSOCIATED RHOMBOID-LIKE PROTEIN, MITOCHONDRIAL"/>
    <property type="match status" value="1"/>
</dbReference>
<reference evidence="10" key="1">
    <citation type="journal article" date="2023" name="Commun. Biol.">
        <title>Genome analysis of Parmales, the sister group of diatoms, reveals the evolutionary specialization of diatoms from phago-mixotrophs to photoautotrophs.</title>
        <authorList>
            <person name="Ban H."/>
            <person name="Sato S."/>
            <person name="Yoshikawa S."/>
            <person name="Yamada K."/>
            <person name="Nakamura Y."/>
            <person name="Ichinomiya M."/>
            <person name="Sato N."/>
            <person name="Blanc-Mathieu R."/>
            <person name="Endo H."/>
            <person name="Kuwata A."/>
            <person name="Ogata H."/>
        </authorList>
    </citation>
    <scope>NUCLEOTIDE SEQUENCE [LARGE SCALE GENOMIC DNA]</scope>
    <source>
        <strain evidence="10">NIES 3701</strain>
    </source>
</reference>
<feature type="transmembrane region" description="Helical" evidence="7">
    <location>
        <begin position="335"/>
        <end position="360"/>
    </location>
</feature>
<dbReference type="GO" id="GO:0016020">
    <property type="term" value="C:membrane"/>
    <property type="evidence" value="ECO:0007669"/>
    <property type="project" value="UniProtKB-SubCell"/>
</dbReference>
<keyword evidence="4" id="KW-0378">Hydrolase</keyword>
<evidence type="ECO:0000256" key="5">
    <source>
        <dbReference type="ARBA" id="ARBA00022989"/>
    </source>
</evidence>
<protein>
    <recommendedName>
        <fullName evidence="8">Peptidase S54 rhomboid domain-containing protein</fullName>
    </recommendedName>
</protein>
<feature type="transmembrane region" description="Helical" evidence="7">
    <location>
        <begin position="12"/>
        <end position="29"/>
    </location>
</feature>
<sequence length="367" mass="41683">MLAFVMQRLNPLWFLLSVNCLVFVIWTMLQGTTLAYGIQGLDGLSGGLLGKVLGYVKDDEEDNLEFPPEIIKKKSFARDSPIEIPDGAIYADVDSGWRKPDVDLFEAHEINFKKFKKRRKKRQVVSYIMEKDYDKFFLDLEKELESHTHQNSDIENKMEIIFLSPNKWSGRDGMLTRPLSFFASAFSHNTLGHIVTNMVTLYHMRALIGSLGARRFSQLYLFSIITSEVVNLCWYEFGPSVKWSQGHGASGALSGLLAFCLITTDSQSYYNYANFKVNKALVSCLALFSDDIAGMLKSQEIFGLGWLLRKEVFGEEKTFEESSEEFKKNLGRVGFAAHIGGALGGALFAFWIYVLPPALLHQRRKFR</sequence>
<evidence type="ECO:0000259" key="8">
    <source>
        <dbReference type="Pfam" id="PF01694"/>
    </source>
</evidence>
<organism evidence="9 10">
    <name type="scientific">Triparma strigata</name>
    <dbReference type="NCBI Taxonomy" id="1606541"/>
    <lineage>
        <taxon>Eukaryota</taxon>
        <taxon>Sar</taxon>
        <taxon>Stramenopiles</taxon>
        <taxon>Ochrophyta</taxon>
        <taxon>Bolidophyceae</taxon>
        <taxon>Parmales</taxon>
        <taxon>Triparmaceae</taxon>
        <taxon>Triparma</taxon>
    </lineage>
</organism>
<dbReference type="EMBL" id="BRXY01000076">
    <property type="protein sequence ID" value="GMH62169.1"/>
    <property type="molecule type" value="Genomic_DNA"/>
</dbReference>
<evidence type="ECO:0000256" key="7">
    <source>
        <dbReference type="SAM" id="Phobius"/>
    </source>
</evidence>
<proteinExistence type="inferred from homology"/>
<dbReference type="Pfam" id="PF01694">
    <property type="entry name" value="Rhomboid"/>
    <property type="match status" value="1"/>
</dbReference>
<evidence type="ECO:0000256" key="4">
    <source>
        <dbReference type="ARBA" id="ARBA00022801"/>
    </source>
</evidence>
<dbReference type="Proteomes" id="UP001165085">
    <property type="component" value="Unassembled WGS sequence"/>
</dbReference>